<reference evidence="2" key="1">
    <citation type="submission" date="2014-08" db="EMBL/GenBank/DDBJ databases">
        <authorList>
            <person name="Sharma Rahul"/>
            <person name="Thines Marco"/>
        </authorList>
    </citation>
    <scope>NUCLEOTIDE SEQUENCE</scope>
</reference>
<sequence>MAKQTPVYDLEEYLLYRDSVEFNSGMTDILSNIDQDQLNQRGPDTPKERSQSDIEIERDLAFYGPSLSLHGHAAGPYDWITLPRVNASSSDQPEHFFVPWHITFELQSNLKVFAVGKANWFIKDPKSKPDEHPMNFAYNEEKALESREIWHSILGHHNGSSRRPILRAIFRLVGHLIQFPGLIILQVMFVYTRNSSAGISIPSNLLLLFLPMVRVAYKFSSEPLISKGVHTIEMVSSLSAIWLWACLWWGFEIQWGGWNALLPVGVKRNKPTHSERRSKRVDSQFTWFQRGLFVVVLTICMAHVHKLPELITSTHRYTRFSTSTPSLP</sequence>
<protein>
    <submittedName>
        <fullName evidence="2">Uncharacterized protein</fullName>
    </submittedName>
</protein>
<evidence type="ECO:0000256" key="1">
    <source>
        <dbReference type="SAM" id="Phobius"/>
    </source>
</evidence>
<keyword evidence="1" id="KW-1133">Transmembrane helix</keyword>
<feature type="transmembrane region" description="Helical" evidence="1">
    <location>
        <begin position="168"/>
        <end position="191"/>
    </location>
</feature>
<organism evidence="2">
    <name type="scientific">Phaffia rhodozyma</name>
    <name type="common">Yeast</name>
    <name type="synonym">Xanthophyllomyces dendrorhous</name>
    <dbReference type="NCBI Taxonomy" id="264483"/>
    <lineage>
        <taxon>Eukaryota</taxon>
        <taxon>Fungi</taxon>
        <taxon>Dikarya</taxon>
        <taxon>Basidiomycota</taxon>
        <taxon>Agaricomycotina</taxon>
        <taxon>Tremellomycetes</taxon>
        <taxon>Cystofilobasidiales</taxon>
        <taxon>Mrakiaceae</taxon>
        <taxon>Phaffia</taxon>
    </lineage>
</organism>
<keyword evidence="1" id="KW-0812">Transmembrane</keyword>
<evidence type="ECO:0000313" key="2">
    <source>
        <dbReference type="EMBL" id="CED83504.1"/>
    </source>
</evidence>
<dbReference type="AlphaFoldDB" id="A0A0F7SS61"/>
<accession>A0A0F7SS61</accession>
<feature type="transmembrane region" description="Helical" evidence="1">
    <location>
        <begin position="287"/>
        <end position="304"/>
    </location>
</feature>
<keyword evidence="1" id="KW-0472">Membrane</keyword>
<proteinExistence type="predicted"/>
<feature type="transmembrane region" description="Helical" evidence="1">
    <location>
        <begin position="229"/>
        <end position="251"/>
    </location>
</feature>
<name>A0A0F7SS61_PHARH</name>
<dbReference type="EMBL" id="LN483142">
    <property type="protein sequence ID" value="CED83504.1"/>
    <property type="molecule type" value="Genomic_DNA"/>
</dbReference>